<name>C4JUY2_UNCRE</name>
<proteinExistence type="predicted"/>
<dbReference type="GeneID" id="8437988"/>
<evidence type="ECO:0000256" key="1">
    <source>
        <dbReference type="SAM" id="MobiDB-lite"/>
    </source>
</evidence>
<evidence type="ECO:0000313" key="2">
    <source>
        <dbReference type="EMBL" id="EEP80093.1"/>
    </source>
</evidence>
<feature type="compositionally biased region" description="Basic and acidic residues" evidence="1">
    <location>
        <begin position="12"/>
        <end position="22"/>
    </location>
</feature>
<dbReference type="AlphaFoldDB" id="C4JUY2"/>
<dbReference type="InParanoid" id="C4JUY2"/>
<protein>
    <submittedName>
        <fullName evidence="2">Uncharacterized protein</fullName>
    </submittedName>
</protein>
<dbReference type="EMBL" id="CH476617">
    <property type="protein sequence ID" value="EEP80093.1"/>
    <property type="molecule type" value="Genomic_DNA"/>
</dbReference>
<gene>
    <name evidence="2" type="ORF">UREG_04935</name>
</gene>
<keyword evidence="3" id="KW-1185">Reference proteome</keyword>
<feature type="compositionally biased region" description="Polar residues" evidence="1">
    <location>
        <begin position="1"/>
        <end position="10"/>
    </location>
</feature>
<organism evidence="2 3">
    <name type="scientific">Uncinocarpus reesii (strain UAMH 1704)</name>
    <dbReference type="NCBI Taxonomy" id="336963"/>
    <lineage>
        <taxon>Eukaryota</taxon>
        <taxon>Fungi</taxon>
        <taxon>Dikarya</taxon>
        <taxon>Ascomycota</taxon>
        <taxon>Pezizomycotina</taxon>
        <taxon>Eurotiomycetes</taxon>
        <taxon>Eurotiomycetidae</taxon>
        <taxon>Onygenales</taxon>
        <taxon>Onygenaceae</taxon>
        <taxon>Uncinocarpus</taxon>
    </lineage>
</organism>
<dbReference type="VEuPathDB" id="FungiDB:UREG_04935"/>
<dbReference type="KEGG" id="ure:UREG_04935"/>
<dbReference type="RefSeq" id="XP_002584246.1">
    <property type="nucleotide sequence ID" value="XM_002584200.1"/>
</dbReference>
<sequence length="230" mass="25508">MHHVIKQNQLKIPDRPTRDSVKQAHPQRPRTCSTTSHPFQDQVAFTNRAARNSFPLADGIVANCILRGMLEFCRWHASHPSQRSSHHTRTRARWLAGVFWFAPRDGEDRHEQFCQEIMPDAIGADCASPGLATWFPKTPVALLNSTSKRVSASRKPSMKDGIVLGSARSVGKKMMPPASISIRVVRCRDVLNGCSFRLGSGTSRQVDGGAGLIEHFGKVGSKGRRCSLWQ</sequence>
<dbReference type="HOGENOM" id="CLU_1205552_0_0_1"/>
<feature type="region of interest" description="Disordered" evidence="1">
    <location>
        <begin position="1"/>
        <end position="36"/>
    </location>
</feature>
<evidence type="ECO:0000313" key="3">
    <source>
        <dbReference type="Proteomes" id="UP000002058"/>
    </source>
</evidence>
<reference evidence="3" key="1">
    <citation type="journal article" date="2009" name="Genome Res.">
        <title>Comparative genomic analyses of the human fungal pathogens Coccidioides and their relatives.</title>
        <authorList>
            <person name="Sharpton T.J."/>
            <person name="Stajich J.E."/>
            <person name="Rounsley S.D."/>
            <person name="Gardner M.J."/>
            <person name="Wortman J.R."/>
            <person name="Jordar V.S."/>
            <person name="Maiti R."/>
            <person name="Kodira C.D."/>
            <person name="Neafsey D.E."/>
            <person name="Zeng Q."/>
            <person name="Hung C.-Y."/>
            <person name="McMahan C."/>
            <person name="Muszewska A."/>
            <person name="Grynberg M."/>
            <person name="Mandel M.A."/>
            <person name="Kellner E.M."/>
            <person name="Barker B.M."/>
            <person name="Galgiani J.N."/>
            <person name="Orbach M.J."/>
            <person name="Kirkland T.N."/>
            <person name="Cole G.T."/>
            <person name="Henn M.R."/>
            <person name="Birren B.W."/>
            <person name="Taylor J.W."/>
        </authorList>
    </citation>
    <scope>NUCLEOTIDE SEQUENCE [LARGE SCALE GENOMIC DNA]</scope>
    <source>
        <strain evidence="3">UAMH 1704</strain>
    </source>
</reference>
<dbReference type="Proteomes" id="UP000002058">
    <property type="component" value="Unassembled WGS sequence"/>
</dbReference>
<accession>C4JUY2</accession>